<dbReference type="PRINTS" id="PR00765">
    <property type="entry name" value="CRBOXYPTASEA"/>
</dbReference>
<protein>
    <recommendedName>
        <fullName evidence="16">Carboxypeptidase M14A</fullName>
    </recommendedName>
</protein>
<evidence type="ECO:0000256" key="10">
    <source>
        <dbReference type="ARBA" id="ARBA00022801"/>
    </source>
</evidence>
<dbReference type="InterPro" id="IPR057247">
    <property type="entry name" value="CARBOXYPEPT_ZN_2"/>
</dbReference>
<dbReference type="OrthoDB" id="3626597at2759"/>
<dbReference type="GO" id="GO:0006508">
    <property type="term" value="P:proteolysis"/>
    <property type="evidence" value="ECO:0007669"/>
    <property type="project" value="UniProtKB-KW"/>
</dbReference>
<reference evidence="20 21" key="1">
    <citation type="journal article" date="2019" name="Sci. Rep.">
        <title>Comparative genomics of chytrid fungi reveal insights into the obligate biotrophic and pathogenic lifestyle of Synchytrium endobioticum.</title>
        <authorList>
            <person name="van de Vossenberg B.T.L.H."/>
            <person name="Warris S."/>
            <person name="Nguyen H.D.T."/>
            <person name="van Gent-Pelzer M.P.E."/>
            <person name="Joly D.L."/>
            <person name="van de Geest H.C."/>
            <person name="Bonants P.J.M."/>
            <person name="Smith D.S."/>
            <person name="Levesque C.A."/>
            <person name="van der Lee T.A.J."/>
        </authorList>
    </citation>
    <scope>NUCLEOTIDE SEQUENCE [LARGE SCALE GENOMIC DNA]</scope>
    <source>
        <strain evidence="20 21">CBS 675.73</strain>
    </source>
</reference>
<comment type="subcellular location">
    <subcellularLocation>
        <location evidence="3">Secreted</location>
    </subcellularLocation>
</comment>
<keyword evidence="7" id="KW-0645">Protease</keyword>
<dbReference type="Gene3D" id="3.30.70.340">
    <property type="entry name" value="Metallocarboxypeptidase-like"/>
    <property type="match status" value="1"/>
</dbReference>
<dbReference type="SMART" id="SM00631">
    <property type="entry name" value="Zn_pept"/>
    <property type="match status" value="1"/>
</dbReference>
<proteinExistence type="inferred from homology"/>
<accession>A0A507DG55</accession>
<evidence type="ECO:0000256" key="1">
    <source>
        <dbReference type="ARBA" id="ARBA00001947"/>
    </source>
</evidence>
<evidence type="ECO:0000256" key="4">
    <source>
        <dbReference type="ARBA" id="ARBA00005988"/>
    </source>
</evidence>
<keyword evidence="8" id="KW-0479">Metal-binding</keyword>
<keyword evidence="11" id="KW-0862">Zinc</keyword>
<dbReference type="Gene3D" id="3.40.630.10">
    <property type="entry name" value="Zn peptidases"/>
    <property type="match status" value="1"/>
</dbReference>
<organism evidence="20 21">
    <name type="scientific">Chytriomyces confervae</name>
    <dbReference type="NCBI Taxonomy" id="246404"/>
    <lineage>
        <taxon>Eukaryota</taxon>
        <taxon>Fungi</taxon>
        <taxon>Fungi incertae sedis</taxon>
        <taxon>Chytridiomycota</taxon>
        <taxon>Chytridiomycota incertae sedis</taxon>
        <taxon>Chytridiomycetes</taxon>
        <taxon>Chytridiales</taxon>
        <taxon>Chytriomycetaceae</taxon>
        <taxon>Chytriomyces</taxon>
    </lineage>
</organism>
<keyword evidence="5" id="KW-0964">Secreted</keyword>
<dbReference type="CDD" id="cd03860">
    <property type="entry name" value="M14_CP_A-B_like"/>
    <property type="match status" value="1"/>
</dbReference>
<evidence type="ECO:0000256" key="6">
    <source>
        <dbReference type="ARBA" id="ARBA00022645"/>
    </source>
</evidence>
<dbReference type="Proteomes" id="UP000320333">
    <property type="component" value="Unassembled WGS sequence"/>
</dbReference>
<comment type="function">
    <text evidence="2">Extracellular metalloprotease that contributes to pathogenicity.</text>
</comment>
<dbReference type="PROSITE" id="PS00132">
    <property type="entry name" value="CARBOXYPEPT_ZN_1"/>
    <property type="match status" value="1"/>
</dbReference>
<dbReference type="PROSITE" id="PS51257">
    <property type="entry name" value="PROKAR_LIPOPROTEIN"/>
    <property type="match status" value="1"/>
</dbReference>
<evidence type="ECO:0000256" key="15">
    <source>
        <dbReference type="ARBA" id="ARBA00023157"/>
    </source>
</evidence>
<keyword evidence="14" id="KW-0865">Zymogen</keyword>
<name>A0A507DG55_9FUNG</name>
<dbReference type="InterPro" id="IPR036990">
    <property type="entry name" value="M14A-like_propep"/>
</dbReference>
<evidence type="ECO:0000256" key="17">
    <source>
        <dbReference type="PROSITE-ProRule" id="PRU01379"/>
    </source>
</evidence>
<feature type="active site" description="Proton donor/acceptor" evidence="17">
    <location>
        <position position="436"/>
    </location>
</feature>
<gene>
    <name evidence="20" type="ORF">CcCBS67573_g10088</name>
</gene>
<evidence type="ECO:0000313" key="20">
    <source>
        <dbReference type="EMBL" id="TPX50516.1"/>
    </source>
</evidence>
<evidence type="ECO:0000256" key="12">
    <source>
        <dbReference type="ARBA" id="ARBA00023026"/>
    </source>
</evidence>
<keyword evidence="6" id="KW-0121">Carboxypeptidase</keyword>
<dbReference type="FunFam" id="3.40.630.10:FF:000040">
    <property type="entry name" value="zinc carboxypeptidase"/>
    <property type="match status" value="1"/>
</dbReference>
<evidence type="ECO:0000256" key="2">
    <source>
        <dbReference type="ARBA" id="ARBA00003091"/>
    </source>
</evidence>
<evidence type="ECO:0000256" key="11">
    <source>
        <dbReference type="ARBA" id="ARBA00022833"/>
    </source>
</evidence>
<dbReference type="InterPro" id="IPR000834">
    <property type="entry name" value="Peptidase_M14"/>
</dbReference>
<dbReference type="PROSITE" id="PS00133">
    <property type="entry name" value="CARBOXYPEPT_ZN_2"/>
    <property type="match status" value="1"/>
</dbReference>
<dbReference type="PANTHER" id="PTHR11705:SF143">
    <property type="entry name" value="SLL0236 PROTEIN"/>
    <property type="match status" value="1"/>
</dbReference>
<comment type="cofactor">
    <cofactor evidence="1">
        <name>Zn(2+)</name>
        <dbReference type="ChEBI" id="CHEBI:29105"/>
    </cofactor>
</comment>
<comment type="caution">
    <text evidence="20">The sequence shown here is derived from an EMBL/GenBank/DDBJ whole genome shotgun (WGS) entry which is preliminary data.</text>
</comment>
<dbReference type="PANTHER" id="PTHR11705">
    <property type="entry name" value="PROTEASE FAMILY M14 CARBOXYPEPTIDASE A,B"/>
    <property type="match status" value="1"/>
</dbReference>
<dbReference type="InterPro" id="IPR003146">
    <property type="entry name" value="M14A_act_pep"/>
</dbReference>
<evidence type="ECO:0000256" key="3">
    <source>
        <dbReference type="ARBA" id="ARBA00004613"/>
    </source>
</evidence>
<dbReference type="GO" id="GO:0004181">
    <property type="term" value="F:metallocarboxypeptidase activity"/>
    <property type="evidence" value="ECO:0007669"/>
    <property type="project" value="InterPro"/>
</dbReference>
<dbReference type="STRING" id="246404.A0A507DG55"/>
<dbReference type="GO" id="GO:0005615">
    <property type="term" value="C:extracellular space"/>
    <property type="evidence" value="ECO:0007669"/>
    <property type="project" value="TreeGrafter"/>
</dbReference>
<keyword evidence="12" id="KW-0843">Virulence</keyword>
<evidence type="ECO:0000313" key="21">
    <source>
        <dbReference type="Proteomes" id="UP000320333"/>
    </source>
</evidence>
<dbReference type="GO" id="GO:0008270">
    <property type="term" value="F:zinc ion binding"/>
    <property type="evidence" value="ECO:0007669"/>
    <property type="project" value="InterPro"/>
</dbReference>
<sequence>MLVRLTRNAATALALVAQTLFVCACLSMLGVGLMRGSALDGLQAALFEKEVEGARVRFDGHQVWRVPIASQKDLDAILALRRQVPAIDFWTEPRIAKNGVDIRVSANKDVKATLAAYLQSAGLAHSVFIADLQVAIDEQISTPSSLELAESDAQTQLALADPFKTYFTKYHTIAEINEFLIHLNKTHDSMTELFSLGETYEGRTQWGLHIHSPRSSVASKRDKKELFFFGGHHAREWIGPAVVQFIMSELLTKYGKDSAITAALDEFDFTIVPVVNVDGYEFTHKSNRMWRKNRQPNKGNACIGTDPNRNWDTNWGGDGSTSKNPCSDSFVGSGPFSAPEPRNIAEYLKRRKGNIVSFIDFHAYSQLWMYPFGSYCDVFADIVLEMAAKDAAAALKAVHGKSFAVGSICNIIYQAAGSSVDWAYETANVTFSYGVELRDQGLYGFMLPPKQIIPSGEETLAAVLALVKYIRGYLKDQEI</sequence>
<dbReference type="Pfam" id="PF02244">
    <property type="entry name" value="Propep_M14"/>
    <property type="match status" value="1"/>
</dbReference>
<evidence type="ECO:0000256" key="9">
    <source>
        <dbReference type="ARBA" id="ARBA00022729"/>
    </source>
</evidence>
<keyword evidence="21" id="KW-1185">Reference proteome</keyword>
<dbReference type="EMBL" id="QEAP01001164">
    <property type="protein sequence ID" value="TPX50516.1"/>
    <property type="molecule type" value="Genomic_DNA"/>
</dbReference>
<dbReference type="PROSITE" id="PS52035">
    <property type="entry name" value="PEPTIDASE_M14"/>
    <property type="match status" value="1"/>
</dbReference>
<dbReference type="SUPFAM" id="SSF53187">
    <property type="entry name" value="Zn-dependent exopeptidases"/>
    <property type="match status" value="1"/>
</dbReference>
<evidence type="ECO:0000256" key="13">
    <source>
        <dbReference type="ARBA" id="ARBA00023049"/>
    </source>
</evidence>
<keyword evidence="9" id="KW-0732">Signal</keyword>
<dbReference type="InterPro" id="IPR057246">
    <property type="entry name" value="CARBOXYPEPT_ZN_1"/>
</dbReference>
<keyword evidence="13" id="KW-0482">Metalloprotease</keyword>
<evidence type="ECO:0000256" key="5">
    <source>
        <dbReference type="ARBA" id="ARBA00022525"/>
    </source>
</evidence>
<comment type="similarity">
    <text evidence="4 17">Belongs to the peptidase M14 family.</text>
</comment>
<dbReference type="AlphaFoldDB" id="A0A507DG55"/>
<dbReference type="Pfam" id="PF00246">
    <property type="entry name" value="Peptidase_M14"/>
    <property type="match status" value="1"/>
</dbReference>
<feature type="domain" description="Peptidase M14" evidence="19">
    <location>
        <begin position="169"/>
        <end position="470"/>
    </location>
</feature>
<evidence type="ECO:0000256" key="16">
    <source>
        <dbReference type="ARBA" id="ARBA00081330"/>
    </source>
</evidence>
<evidence type="ECO:0000259" key="19">
    <source>
        <dbReference type="PROSITE" id="PS52035"/>
    </source>
</evidence>
<evidence type="ECO:0000256" key="8">
    <source>
        <dbReference type="ARBA" id="ARBA00022723"/>
    </source>
</evidence>
<dbReference type="SUPFAM" id="SSF54897">
    <property type="entry name" value="Protease propeptides/inhibitors"/>
    <property type="match status" value="1"/>
</dbReference>
<evidence type="ECO:0000256" key="18">
    <source>
        <dbReference type="SAM" id="MobiDB-lite"/>
    </source>
</evidence>
<evidence type="ECO:0000256" key="14">
    <source>
        <dbReference type="ARBA" id="ARBA00023145"/>
    </source>
</evidence>
<feature type="region of interest" description="Disordered" evidence="18">
    <location>
        <begin position="293"/>
        <end position="323"/>
    </location>
</feature>
<evidence type="ECO:0000256" key="7">
    <source>
        <dbReference type="ARBA" id="ARBA00022670"/>
    </source>
</evidence>
<keyword evidence="10" id="KW-0378">Hydrolase</keyword>
<keyword evidence="15" id="KW-1015">Disulfide bond</keyword>